<dbReference type="Pfam" id="PF00358">
    <property type="entry name" value="PTS_EIIA_1"/>
    <property type="match status" value="1"/>
</dbReference>
<keyword evidence="2" id="KW-0813">Transport</keyword>
<keyword evidence="9" id="KW-1185">Reference proteome</keyword>
<dbReference type="InterPro" id="IPR001127">
    <property type="entry name" value="PTS_EIIA_1_perm"/>
</dbReference>
<dbReference type="SUPFAM" id="SSF51261">
    <property type="entry name" value="Duplicated hybrid motif"/>
    <property type="match status" value="1"/>
</dbReference>
<dbReference type="Proteomes" id="UP000184080">
    <property type="component" value="Unassembled WGS sequence"/>
</dbReference>
<gene>
    <name evidence="8" type="ORF">SAMN05444401_1421</name>
</gene>
<keyword evidence="3" id="KW-0762">Sugar transport</keyword>
<dbReference type="Gene3D" id="2.70.70.10">
    <property type="entry name" value="Glucose Permease (Domain IIA)"/>
    <property type="match status" value="1"/>
</dbReference>
<dbReference type="PANTHER" id="PTHR45008">
    <property type="entry name" value="PTS SYSTEM GLUCOSE-SPECIFIC EIIA COMPONENT"/>
    <property type="match status" value="1"/>
</dbReference>
<accession>A0A1M6DDN9</accession>
<comment type="subcellular location">
    <subcellularLocation>
        <location evidence="1">Cytoplasm</location>
    </subcellularLocation>
</comment>
<evidence type="ECO:0000256" key="3">
    <source>
        <dbReference type="ARBA" id="ARBA00022597"/>
    </source>
</evidence>
<protein>
    <submittedName>
        <fullName evidence="8">PTS system IIA component, Glc family</fullName>
    </submittedName>
</protein>
<organism evidence="8 9">
    <name type="scientific">Clostridium amylolyticum</name>
    <dbReference type="NCBI Taxonomy" id="1121298"/>
    <lineage>
        <taxon>Bacteria</taxon>
        <taxon>Bacillati</taxon>
        <taxon>Bacillota</taxon>
        <taxon>Clostridia</taxon>
        <taxon>Eubacteriales</taxon>
        <taxon>Clostridiaceae</taxon>
        <taxon>Clostridium</taxon>
    </lineage>
</organism>
<evidence type="ECO:0000259" key="7">
    <source>
        <dbReference type="PROSITE" id="PS51093"/>
    </source>
</evidence>
<dbReference type="InterPro" id="IPR011055">
    <property type="entry name" value="Dup_hybrid_motif"/>
</dbReference>
<dbReference type="RefSeq" id="WP_073004944.1">
    <property type="nucleotide sequence ID" value="NZ_FQZO01000001.1"/>
</dbReference>
<dbReference type="EMBL" id="FQZO01000001">
    <property type="protein sequence ID" value="SHI71088.1"/>
    <property type="molecule type" value="Genomic_DNA"/>
</dbReference>
<dbReference type="GO" id="GO:0016301">
    <property type="term" value="F:kinase activity"/>
    <property type="evidence" value="ECO:0007669"/>
    <property type="project" value="UniProtKB-KW"/>
</dbReference>
<dbReference type="AlphaFoldDB" id="A0A1M6DDN9"/>
<dbReference type="GO" id="GO:0009401">
    <property type="term" value="P:phosphoenolpyruvate-dependent sugar phosphotransferase system"/>
    <property type="evidence" value="ECO:0007669"/>
    <property type="project" value="UniProtKB-KW"/>
</dbReference>
<evidence type="ECO:0000256" key="4">
    <source>
        <dbReference type="ARBA" id="ARBA00022679"/>
    </source>
</evidence>
<evidence type="ECO:0000256" key="5">
    <source>
        <dbReference type="ARBA" id="ARBA00022683"/>
    </source>
</evidence>
<evidence type="ECO:0000256" key="6">
    <source>
        <dbReference type="ARBA" id="ARBA00022777"/>
    </source>
</evidence>
<dbReference type="OrthoDB" id="92465at2"/>
<dbReference type="InterPro" id="IPR050890">
    <property type="entry name" value="PTS_EIIA_component"/>
</dbReference>
<dbReference type="PANTHER" id="PTHR45008:SF1">
    <property type="entry name" value="PTS SYSTEM GLUCOSE-SPECIFIC EIIA COMPONENT"/>
    <property type="match status" value="1"/>
</dbReference>
<dbReference type="NCBIfam" id="TIGR00830">
    <property type="entry name" value="PTBA"/>
    <property type="match status" value="1"/>
</dbReference>
<dbReference type="STRING" id="1121298.SAMN05444401_1421"/>
<keyword evidence="5" id="KW-0598">Phosphotransferase system</keyword>
<evidence type="ECO:0000256" key="2">
    <source>
        <dbReference type="ARBA" id="ARBA00022448"/>
    </source>
</evidence>
<proteinExistence type="predicted"/>
<sequence>MNKEVNLILPIDGKVIPLSEVNSYLFNNKMLGDGIAIKPEDNFVYSPIDGEITLVYEAKHAIAIKSPEGLNIMIHVGLDTVKLEGRGFASYVKVGDKVKAGDKILFFDREYVELKSSTTTPVVITNSELIESIEVDYHASKSKQEFLHITLK</sequence>
<reference evidence="8 9" key="1">
    <citation type="submission" date="2016-11" db="EMBL/GenBank/DDBJ databases">
        <authorList>
            <person name="Jaros S."/>
            <person name="Januszkiewicz K."/>
            <person name="Wedrychowicz H."/>
        </authorList>
    </citation>
    <scope>NUCLEOTIDE SEQUENCE [LARGE SCALE GENOMIC DNA]</scope>
    <source>
        <strain evidence="8 9">DSM 21864</strain>
    </source>
</reference>
<dbReference type="FunFam" id="2.70.70.10:FF:000001">
    <property type="entry name" value="PTS system glucose-specific IIA component"/>
    <property type="match status" value="1"/>
</dbReference>
<dbReference type="GO" id="GO:0005737">
    <property type="term" value="C:cytoplasm"/>
    <property type="evidence" value="ECO:0007669"/>
    <property type="project" value="UniProtKB-SubCell"/>
</dbReference>
<keyword evidence="6" id="KW-0418">Kinase</keyword>
<dbReference type="PROSITE" id="PS00371">
    <property type="entry name" value="PTS_EIIA_TYPE_1_HIS"/>
    <property type="match status" value="1"/>
</dbReference>
<dbReference type="PROSITE" id="PS51093">
    <property type="entry name" value="PTS_EIIA_TYPE_1"/>
    <property type="match status" value="1"/>
</dbReference>
<keyword evidence="4" id="KW-0808">Transferase</keyword>
<evidence type="ECO:0000313" key="9">
    <source>
        <dbReference type="Proteomes" id="UP000184080"/>
    </source>
</evidence>
<feature type="domain" description="PTS EIIA type-1" evidence="7">
    <location>
        <begin position="23"/>
        <end position="126"/>
    </location>
</feature>
<evidence type="ECO:0000313" key="8">
    <source>
        <dbReference type="EMBL" id="SHI71088.1"/>
    </source>
</evidence>
<evidence type="ECO:0000256" key="1">
    <source>
        <dbReference type="ARBA" id="ARBA00004496"/>
    </source>
</evidence>
<name>A0A1M6DDN9_9CLOT</name>